<dbReference type="AlphaFoldDB" id="A0AAV1DE83"/>
<gene>
    <name evidence="2" type="ORF">OLC1_LOCUS14697</name>
</gene>
<dbReference type="EMBL" id="OX459122">
    <property type="protein sequence ID" value="CAI9106144.1"/>
    <property type="molecule type" value="Genomic_DNA"/>
</dbReference>
<name>A0AAV1DE83_OLDCO</name>
<keyword evidence="3" id="KW-1185">Reference proteome</keyword>
<dbReference type="Proteomes" id="UP001161247">
    <property type="component" value="Chromosome 5"/>
</dbReference>
<proteinExistence type="predicted"/>
<feature type="region of interest" description="Disordered" evidence="1">
    <location>
        <begin position="124"/>
        <end position="152"/>
    </location>
</feature>
<evidence type="ECO:0000313" key="2">
    <source>
        <dbReference type="EMBL" id="CAI9106144.1"/>
    </source>
</evidence>
<sequence>MILEQILKEEDDKWRQRAKLHWYKEGDRNTRYIHNIASKNREKNEIKGLEDQVEIWCTGKSDLERIIVDCYGNLFTSSPTTTDEVRFVLDMIVPNITQAMNNKLDQPYTHQEVKITINQMHPLKAPGSDDDTLLPSHATEKEADTMYESAVD</sequence>
<reference evidence="2" key="1">
    <citation type="submission" date="2023-03" db="EMBL/GenBank/DDBJ databases">
        <authorList>
            <person name="Julca I."/>
        </authorList>
    </citation>
    <scope>NUCLEOTIDE SEQUENCE</scope>
</reference>
<organism evidence="2 3">
    <name type="scientific">Oldenlandia corymbosa var. corymbosa</name>
    <dbReference type="NCBI Taxonomy" id="529605"/>
    <lineage>
        <taxon>Eukaryota</taxon>
        <taxon>Viridiplantae</taxon>
        <taxon>Streptophyta</taxon>
        <taxon>Embryophyta</taxon>
        <taxon>Tracheophyta</taxon>
        <taxon>Spermatophyta</taxon>
        <taxon>Magnoliopsida</taxon>
        <taxon>eudicotyledons</taxon>
        <taxon>Gunneridae</taxon>
        <taxon>Pentapetalae</taxon>
        <taxon>asterids</taxon>
        <taxon>lamiids</taxon>
        <taxon>Gentianales</taxon>
        <taxon>Rubiaceae</taxon>
        <taxon>Rubioideae</taxon>
        <taxon>Spermacoceae</taxon>
        <taxon>Hedyotis-Oldenlandia complex</taxon>
        <taxon>Oldenlandia</taxon>
    </lineage>
</organism>
<accession>A0AAV1DE83</accession>
<evidence type="ECO:0000256" key="1">
    <source>
        <dbReference type="SAM" id="MobiDB-lite"/>
    </source>
</evidence>
<evidence type="ECO:0000313" key="3">
    <source>
        <dbReference type="Proteomes" id="UP001161247"/>
    </source>
</evidence>
<protein>
    <submittedName>
        <fullName evidence="2">OLC1v1005219C1</fullName>
    </submittedName>
</protein>